<accession>A0A1Y1RNY6</accession>
<organism evidence="3 4">
    <name type="scientific">Rothia nasimurium</name>
    <dbReference type="NCBI Taxonomy" id="85336"/>
    <lineage>
        <taxon>Bacteria</taxon>
        <taxon>Bacillati</taxon>
        <taxon>Actinomycetota</taxon>
        <taxon>Actinomycetes</taxon>
        <taxon>Micrococcales</taxon>
        <taxon>Micrococcaceae</taxon>
        <taxon>Rothia</taxon>
    </lineage>
</organism>
<evidence type="ECO:0000313" key="3">
    <source>
        <dbReference type="EMBL" id="ORC15916.1"/>
    </source>
</evidence>
<dbReference type="InterPro" id="IPR007372">
    <property type="entry name" value="Lipid/polyisoprenoid-bd_YceI"/>
</dbReference>
<dbReference type="InterPro" id="IPR036761">
    <property type="entry name" value="TTHA0802/YceI-like_sf"/>
</dbReference>
<evidence type="ECO:0000259" key="2">
    <source>
        <dbReference type="SMART" id="SM00867"/>
    </source>
</evidence>
<dbReference type="SMART" id="SM00867">
    <property type="entry name" value="YceI"/>
    <property type="match status" value="1"/>
</dbReference>
<reference evidence="3 4" key="1">
    <citation type="submission" date="2016-05" db="EMBL/GenBank/DDBJ databases">
        <title>Draft genome sequence of a porcine commensal Rothia nasimurium.</title>
        <authorList>
            <person name="Gaiser R.A."/>
            <person name="Van Baarlen P."/>
            <person name="Wells J.M."/>
        </authorList>
    </citation>
    <scope>NUCLEOTIDE SEQUENCE [LARGE SCALE GENOMIC DNA]</scope>
    <source>
        <strain evidence="3 4">PT-32</strain>
    </source>
</reference>
<dbReference type="PANTHER" id="PTHR34406:SF1">
    <property type="entry name" value="PROTEIN YCEI"/>
    <property type="match status" value="1"/>
</dbReference>
<name>A0A1Y1RNY6_9MICC</name>
<evidence type="ECO:0000313" key="4">
    <source>
        <dbReference type="Proteomes" id="UP000192359"/>
    </source>
</evidence>
<dbReference type="Proteomes" id="UP000192359">
    <property type="component" value="Unassembled WGS sequence"/>
</dbReference>
<dbReference type="Pfam" id="PF04264">
    <property type="entry name" value="YceI"/>
    <property type="match status" value="1"/>
</dbReference>
<protein>
    <submittedName>
        <fullName evidence="3">Polyisoprenoid-binding protein</fullName>
    </submittedName>
</protein>
<gene>
    <name evidence="3" type="ORF">A7979_04670</name>
</gene>
<dbReference type="RefSeq" id="WP_083092288.1">
    <property type="nucleotide sequence ID" value="NZ_LXWF01000041.1"/>
</dbReference>
<dbReference type="EMBL" id="LXWF01000041">
    <property type="protein sequence ID" value="ORC15916.1"/>
    <property type="molecule type" value="Genomic_DNA"/>
</dbReference>
<dbReference type="OrthoDB" id="9811006at2"/>
<comment type="caution">
    <text evidence="3">The sequence shown here is derived from an EMBL/GenBank/DDBJ whole genome shotgun (WGS) entry which is preliminary data.</text>
</comment>
<dbReference type="SUPFAM" id="SSF101874">
    <property type="entry name" value="YceI-like"/>
    <property type="match status" value="1"/>
</dbReference>
<proteinExistence type="inferred from homology"/>
<keyword evidence="4" id="KW-1185">Reference proteome</keyword>
<dbReference type="AlphaFoldDB" id="A0A1Y1RNY6"/>
<sequence>MAELTAGSWNYDSAHSEVGFTVRHAGITKVRGTFEQVDAQLTIAENIADSTIKAVAQIASVNTNNADRDGHLRSPEFFDADTHAEMTFESTSFKLEGEDLTVAGNLTIKGETQPVTFAGEFTGAVVDAFGVTRAGASLTATISRKDFGITWNAAIEAGGVLVSDKVVINLDVAFTAPEA</sequence>
<feature type="domain" description="Lipid/polyisoprenoid-binding YceI-like" evidence="2">
    <location>
        <begin position="8"/>
        <end position="175"/>
    </location>
</feature>
<dbReference type="Gene3D" id="2.40.128.110">
    <property type="entry name" value="Lipid/polyisoprenoid-binding, YceI-like"/>
    <property type="match status" value="1"/>
</dbReference>
<dbReference type="PANTHER" id="PTHR34406">
    <property type="entry name" value="PROTEIN YCEI"/>
    <property type="match status" value="1"/>
</dbReference>
<comment type="similarity">
    <text evidence="1">Belongs to the UPF0312 family.</text>
</comment>
<evidence type="ECO:0000256" key="1">
    <source>
        <dbReference type="ARBA" id="ARBA00008812"/>
    </source>
</evidence>